<feature type="compositionally biased region" description="Low complexity" evidence="1">
    <location>
        <begin position="78"/>
        <end position="96"/>
    </location>
</feature>
<accession>A0A9J6CEN5</accession>
<dbReference type="EMBL" id="JADBJN010000001">
    <property type="protein sequence ID" value="KAG5680548.1"/>
    <property type="molecule type" value="Genomic_DNA"/>
</dbReference>
<reference evidence="2" key="1">
    <citation type="submission" date="2021-03" db="EMBL/GenBank/DDBJ databases">
        <title>Chromosome level genome of the anhydrobiotic midge Polypedilum vanderplanki.</title>
        <authorList>
            <person name="Yoshida Y."/>
            <person name="Kikawada T."/>
            <person name="Gusev O."/>
        </authorList>
    </citation>
    <scope>NUCLEOTIDE SEQUENCE</scope>
    <source>
        <strain evidence="2">NIAS01</strain>
        <tissue evidence="2">Whole body or cell culture</tissue>
    </source>
</reference>
<feature type="compositionally biased region" description="Low complexity" evidence="1">
    <location>
        <begin position="219"/>
        <end position="240"/>
    </location>
</feature>
<dbReference type="AlphaFoldDB" id="A0A9J6CEN5"/>
<sequence length="389" mass="43243">MEQTKIEVSKPILSPTRSLDEGFESDPDRISTDSELASAADTVRIESSPISIYLDGEGESESDNNSADDNKQIKKIDQQQQIAQPKLDQKQQQQQQHLFRRVKNKAPPPPKSNSNSTSSSGLYHTIQPRSQSVDRIQHRTSANNDFNKSSTPSANQNILAGRFVRVTVDPKQQYLNYFKNYKSYQNYHTNAANNNNSNVRLLPIAATGSASNLYKTYHSSTNSNNNNKSSISNLQQSNSHEPTLLSLSNLSSSMMPMQYGYSTVKAPKNYLHFSHHSSSSSLHHQQHQPQSIQQSHFLASSWTASMDSRKPRKYITPSQLPQVIATPPSNKPQSGLSQKLRELATSAGLLTAKPRQPLKPVIKTKGSQSPAPDLPKRVTFSEFATVQVV</sequence>
<name>A0A9J6CEN5_POLVA</name>
<feature type="region of interest" description="Disordered" evidence="1">
    <location>
        <begin position="217"/>
        <end position="240"/>
    </location>
</feature>
<evidence type="ECO:0000313" key="3">
    <source>
        <dbReference type="Proteomes" id="UP001107558"/>
    </source>
</evidence>
<organism evidence="2 3">
    <name type="scientific">Polypedilum vanderplanki</name>
    <name type="common">Sleeping chironomid midge</name>
    <dbReference type="NCBI Taxonomy" id="319348"/>
    <lineage>
        <taxon>Eukaryota</taxon>
        <taxon>Metazoa</taxon>
        <taxon>Ecdysozoa</taxon>
        <taxon>Arthropoda</taxon>
        <taxon>Hexapoda</taxon>
        <taxon>Insecta</taxon>
        <taxon>Pterygota</taxon>
        <taxon>Neoptera</taxon>
        <taxon>Endopterygota</taxon>
        <taxon>Diptera</taxon>
        <taxon>Nematocera</taxon>
        <taxon>Chironomoidea</taxon>
        <taxon>Chironomidae</taxon>
        <taxon>Chironominae</taxon>
        <taxon>Polypedilum</taxon>
        <taxon>Polypedilum</taxon>
    </lineage>
</organism>
<dbReference type="OrthoDB" id="8195288at2759"/>
<feature type="region of interest" description="Disordered" evidence="1">
    <location>
        <begin position="351"/>
        <end position="375"/>
    </location>
</feature>
<evidence type="ECO:0000313" key="2">
    <source>
        <dbReference type="EMBL" id="KAG5680548.1"/>
    </source>
</evidence>
<keyword evidence="3" id="KW-1185">Reference proteome</keyword>
<protein>
    <submittedName>
        <fullName evidence="2">Uncharacterized protein</fullName>
    </submittedName>
</protein>
<feature type="region of interest" description="Disordered" evidence="1">
    <location>
        <begin position="1"/>
        <end position="123"/>
    </location>
</feature>
<proteinExistence type="predicted"/>
<evidence type="ECO:0000256" key="1">
    <source>
        <dbReference type="SAM" id="MobiDB-lite"/>
    </source>
</evidence>
<feature type="compositionally biased region" description="Basic and acidic residues" evidence="1">
    <location>
        <begin position="68"/>
        <end position="77"/>
    </location>
</feature>
<dbReference type="Proteomes" id="UP001107558">
    <property type="component" value="Chromosome 1"/>
</dbReference>
<gene>
    <name evidence="2" type="ORF">PVAND_010049</name>
</gene>
<comment type="caution">
    <text evidence="2">The sequence shown here is derived from an EMBL/GenBank/DDBJ whole genome shotgun (WGS) entry which is preliminary data.</text>
</comment>